<name>A0A0W8G6X7_9ZZZZ</name>
<evidence type="ECO:0000313" key="3">
    <source>
        <dbReference type="EMBL" id="KUG28780.1"/>
    </source>
</evidence>
<evidence type="ECO:0000256" key="2">
    <source>
        <dbReference type="SAM" id="Phobius"/>
    </source>
</evidence>
<reference evidence="3" key="1">
    <citation type="journal article" date="2015" name="Proc. Natl. Acad. Sci. U.S.A.">
        <title>Networks of energetic and metabolic interactions define dynamics in microbial communities.</title>
        <authorList>
            <person name="Embree M."/>
            <person name="Liu J.K."/>
            <person name="Al-Bassam M.M."/>
            <person name="Zengler K."/>
        </authorList>
    </citation>
    <scope>NUCLEOTIDE SEQUENCE</scope>
</reference>
<dbReference type="AlphaFoldDB" id="A0A0W8G6X7"/>
<dbReference type="EMBL" id="LNQE01000176">
    <property type="protein sequence ID" value="KUG28780.1"/>
    <property type="molecule type" value="Genomic_DNA"/>
</dbReference>
<keyword evidence="2" id="KW-1133">Transmembrane helix</keyword>
<keyword evidence="2" id="KW-0812">Transmembrane</keyword>
<organism evidence="3">
    <name type="scientific">hydrocarbon metagenome</name>
    <dbReference type="NCBI Taxonomy" id="938273"/>
    <lineage>
        <taxon>unclassified sequences</taxon>
        <taxon>metagenomes</taxon>
        <taxon>ecological metagenomes</taxon>
    </lineage>
</organism>
<gene>
    <name evidence="3" type="ORF">ASZ90_001332</name>
</gene>
<accession>A0A0W8G6X7</accession>
<evidence type="ECO:0000256" key="1">
    <source>
        <dbReference type="SAM" id="MobiDB-lite"/>
    </source>
</evidence>
<protein>
    <submittedName>
        <fullName evidence="3">Uncharacterized protein</fullName>
    </submittedName>
</protein>
<dbReference type="NCBIfam" id="TIGR02532">
    <property type="entry name" value="IV_pilin_GFxxxE"/>
    <property type="match status" value="1"/>
</dbReference>
<feature type="region of interest" description="Disordered" evidence="1">
    <location>
        <begin position="213"/>
        <end position="232"/>
    </location>
</feature>
<proteinExistence type="predicted"/>
<feature type="transmembrane region" description="Helical" evidence="2">
    <location>
        <begin position="12"/>
        <end position="35"/>
    </location>
</feature>
<dbReference type="SUPFAM" id="SSF54523">
    <property type="entry name" value="Pili subunits"/>
    <property type="match status" value="1"/>
</dbReference>
<comment type="caution">
    <text evidence="3">The sequence shown here is derived from an EMBL/GenBank/DDBJ whole genome shotgun (WGS) entry which is preliminary data.</text>
</comment>
<sequence length="249" mass="26807">MKPAIQAPAAGFTLFEVLTALAVLAGAFVGIFAVFRVASDVAVNIRTQGAAREAARVVRVLLARDLDSVFHPPLTERAGRQGFRFLVPGLSDSDSRTTDGDRVVLDMITLARLDFDRDEPAAGMSRVRYLLRPQGDGEAGYTLVRAELADPQLLSASLRDLPWREVALARGVAEFSLTPLDERRAARETWDSRRRESQGGEALPRMVVAAYRPVRDASDTSPENADGPAGSFTARLALPIGSLAPQGAP</sequence>
<dbReference type="InterPro" id="IPR012902">
    <property type="entry name" value="N_methyl_site"/>
</dbReference>
<dbReference type="InterPro" id="IPR045584">
    <property type="entry name" value="Pilin-like"/>
</dbReference>
<keyword evidence="2" id="KW-0472">Membrane</keyword>